<comment type="caution">
    <text evidence="1">The sequence shown here is derived from an EMBL/GenBank/DDBJ whole genome shotgun (WGS) entry which is preliminary data.</text>
</comment>
<evidence type="ECO:0000313" key="1">
    <source>
        <dbReference type="EMBL" id="KAI8039148.1"/>
    </source>
</evidence>
<dbReference type="AlphaFoldDB" id="A0A9P9YLX1"/>
<gene>
    <name evidence="1" type="ORF">M5D96_007865</name>
</gene>
<organism evidence="1 2">
    <name type="scientific">Drosophila gunungcola</name>
    <name type="common">fruit fly</name>
    <dbReference type="NCBI Taxonomy" id="103775"/>
    <lineage>
        <taxon>Eukaryota</taxon>
        <taxon>Metazoa</taxon>
        <taxon>Ecdysozoa</taxon>
        <taxon>Arthropoda</taxon>
        <taxon>Hexapoda</taxon>
        <taxon>Insecta</taxon>
        <taxon>Pterygota</taxon>
        <taxon>Neoptera</taxon>
        <taxon>Endopterygota</taxon>
        <taxon>Diptera</taxon>
        <taxon>Brachycera</taxon>
        <taxon>Muscomorpha</taxon>
        <taxon>Ephydroidea</taxon>
        <taxon>Drosophilidae</taxon>
        <taxon>Drosophila</taxon>
        <taxon>Sophophora</taxon>
    </lineage>
</organism>
<name>A0A9P9YLX1_9MUSC</name>
<sequence length="97" mass="10693">MECQSEIRVPENSIRNVAIAQTLPKPQTPSVLAKSKQPQQQSPQYVINSVAMHAKATTANFITGGTLHRVKSAQVRAKVCPLDIPTYPSQVRRTKVK</sequence>
<keyword evidence="2" id="KW-1185">Reference proteome</keyword>
<accession>A0A9P9YLX1</accession>
<reference evidence="1" key="1">
    <citation type="journal article" date="2023" name="Genome Biol. Evol.">
        <title>Long-read-based Genome Assembly of Drosophila gunungcola Reveals Fewer Chemosensory Genes in Flower-breeding Species.</title>
        <authorList>
            <person name="Negi A."/>
            <person name="Liao B.Y."/>
            <person name="Yeh S.D."/>
        </authorList>
    </citation>
    <scope>NUCLEOTIDE SEQUENCE</scope>
    <source>
        <strain evidence="1">Sukarami</strain>
    </source>
</reference>
<evidence type="ECO:0000313" key="2">
    <source>
        <dbReference type="Proteomes" id="UP001059596"/>
    </source>
</evidence>
<dbReference type="EMBL" id="JAMKOV010000006">
    <property type="protein sequence ID" value="KAI8039148.1"/>
    <property type="molecule type" value="Genomic_DNA"/>
</dbReference>
<proteinExistence type="predicted"/>
<dbReference type="Proteomes" id="UP001059596">
    <property type="component" value="Unassembled WGS sequence"/>
</dbReference>
<protein>
    <submittedName>
        <fullName evidence="1">Uncharacterized protein</fullName>
    </submittedName>
</protein>